<proteinExistence type="predicted"/>
<sequence length="93" mass="10831">MEIADGLRKHPPAKRFLEPRWLTVTFLEHRPFTCVTSQSPARHESSPLPSTRNNLPQLLCEHHPSGWQYAEVDITVLNNNFLHDECNIKCREK</sequence>
<evidence type="ECO:0000313" key="1">
    <source>
        <dbReference type="EMBL" id="CAL1680677.1"/>
    </source>
</evidence>
<dbReference type="Proteomes" id="UP001497644">
    <property type="component" value="Chromosome 2"/>
</dbReference>
<organism evidence="1 2">
    <name type="scientific">Lasius platythorax</name>
    <dbReference type="NCBI Taxonomy" id="488582"/>
    <lineage>
        <taxon>Eukaryota</taxon>
        <taxon>Metazoa</taxon>
        <taxon>Ecdysozoa</taxon>
        <taxon>Arthropoda</taxon>
        <taxon>Hexapoda</taxon>
        <taxon>Insecta</taxon>
        <taxon>Pterygota</taxon>
        <taxon>Neoptera</taxon>
        <taxon>Endopterygota</taxon>
        <taxon>Hymenoptera</taxon>
        <taxon>Apocrita</taxon>
        <taxon>Aculeata</taxon>
        <taxon>Formicoidea</taxon>
        <taxon>Formicidae</taxon>
        <taxon>Formicinae</taxon>
        <taxon>Lasius</taxon>
        <taxon>Lasius</taxon>
    </lineage>
</organism>
<name>A0AAV2NKF9_9HYME</name>
<accession>A0AAV2NKF9</accession>
<gene>
    <name evidence="1" type="ORF">LPLAT_LOCUS6655</name>
</gene>
<evidence type="ECO:0000313" key="2">
    <source>
        <dbReference type="Proteomes" id="UP001497644"/>
    </source>
</evidence>
<dbReference type="AlphaFoldDB" id="A0AAV2NKF9"/>
<keyword evidence="2" id="KW-1185">Reference proteome</keyword>
<reference evidence="1" key="1">
    <citation type="submission" date="2024-04" db="EMBL/GenBank/DDBJ databases">
        <authorList>
            <consortium name="Molecular Ecology Group"/>
        </authorList>
    </citation>
    <scope>NUCLEOTIDE SEQUENCE</scope>
</reference>
<protein>
    <submittedName>
        <fullName evidence="1">Uncharacterized protein</fullName>
    </submittedName>
</protein>
<dbReference type="EMBL" id="OZ034825">
    <property type="protein sequence ID" value="CAL1680677.1"/>
    <property type="molecule type" value="Genomic_DNA"/>
</dbReference>